<keyword evidence="3" id="KW-0285">Flavoprotein</keyword>
<evidence type="ECO:0000256" key="9">
    <source>
        <dbReference type="ARBA" id="ARBA00048737"/>
    </source>
</evidence>
<feature type="domain" description="Luciferase-like" evidence="10">
    <location>
        <begin position="1"/>
        <end position="321"/>
    </location>
</feature>
<protein>
    <recommendedName>
        <fullName evidence="2">bacterial luciferase</fullName>
        <ecNumber evidence="2">1.14.14.3</ecNumber>
    </recommendedName>
</protein>
<dbReference type="PANTHER" id="PTHR30137">
    <property type="entry name" value="LUCIFERASE-LIKE MONOOXYGENASE"/>
    <property type="match status" value="1"/>
</dbReference>
<dbReference type="Gene3D" id="3.20.20.30">
    <property type="entry name" value="Luciferase-like domain"/>
    <property type="match status" value="1"/>
</dbReference>
<dbReference type="InterPro" id="IPR011251">
    <property type="entry name" value="Luciferase-like_dom"/>
</dbReference>
<keyword evidence="7" id="KW-0455">Luminescence</keyword>
<evidence type="ECO:0000256" key="3">
    <source>
        <dbReference type="ARBA" id="ARBA00022630"/>
    </source>
</evidence>
<dbReference type="EMBL" id="NBYY01000016">
    <property type="protein sequence ID" value="PCS22639.1"/>
    <property type="molecule type" value="Genomic_DNA"/>
</dbReference>
<sequence>MKFGNICFSYQPPEETHTEVIERFVNLGIQSEKYGFDNYWILEHHFTEFGLTGNLFVAAANILGRTTKLEVGTTAVVIPTAHPTRQLEDVLLLDQMSNGRFIFGINRGLYDKDFRVFGADMDSSREITHCFYNLFNESQKTGRMVADTAYIKFPEVNIYPEILTKSGVPILTVSESSTTTEWAARYGIPMIISWIIPTTEKKAQIELYNEIATEYGHDISKIDHRLTYITSVDEDSTKAKELCRKFLANWYDSYVHATRIFDDCNQIRGYDYHTSQWREFVLKGHKDTNRRVDYSYEINPVGTPEECIEIIQRDIDATGITSINCGFEANGTEEDILATMDCFMKKVAPFLKEPERIENRAIA</sequence>
<keyword evidence="6" id="KW-0503">Monooxygenase</keyword>
<dbReference type="InterPro" id="IPR050766">
    <property type="entry name" value="Bact_Lucif_Oxidored"/>
</dbReference>
<dbReference type="InterPro" id="IPR002103">
    <property type="entry name" value="Luciferase_bac/NFP"/>
</dbReference>
<dbReference type="SUPFAM" id="SSF51679">
    <property type="entry name" value="Bacterial luciferase-like"/>
    <property type="match status" value="1"/>
</dbReference>
<keyword evidence="12" id="KW-1185">Reference proteome</keyword>
<dbReference type="PROSITE" id="PS00494">
    <property type="entry name" value="BACTERIAL_LUCIFERASE"/>
    <property type="match status" value="1"/>
</dbReference>
<dbReference type="InterPro" id="IPR036661">
    <property type="entry name" value="Luciferase-like_sf"/>
</dbReference>
<reference evidence="12" key="1">
    <citation type="submission" date="2017-04" db="EMBL/GenBank/DDBJ databases">
        <title>Genome evolution of the luminous symbionts of deep sea anglerfish.</title>
        <authorList>
            <person name="Hendry T.A."/>
        </authorList>
    </citation>
    <scope>NUCLEOTIDE SEQUENCE [LARGE SCALE GENOMIC DNA]</scope>
</reference>
<dbReference type="GeneID" id="66951836"/>
<accession>A0A2A5T394</accession>
<evidence type="ECO:0000256" key="2">
    <source>
        <dbReference type="ARBA" id="ARBA00012106"/>
    </source>
</evidence>
<comment type="catalytic activity">
    <reaction evidence="9">
        <text>a long-chain fatty aldehyde + FMNH2 + O2 = a long-chain fatty acid + hnu + FMN + H2O + 2 H(+)</text>
        <dbReference type="Rhea" id="RHEA:17181"/>
        <dbReference type="ChEBI" id="CHEBI:15377"/>
        <dbReference type="ChEBI" id="CHEBI:15378"/>
        <dbReference type="ChEBI" id="CHEBI:15379"/>
        <dbReference type="ChEBI" id="CHEBI:17176"/>
        <dbReference type="ChEBI" id="CHEBI:30212"/>
        <dbReference type="ChEBI" id="CHEBI:57560"/>
        <dbReference type="ChEBI" id="CHEBI:57618"/>
        <dbReference type="ChEBI" id="CHEBI:58210"/>
        <dbReference type="EC" id="1.14.14.3"/>
    </reaction>
</comment>
<dbReference type="AlphaFoldDB" id="A0A2A5T394"/>
<dbReference type="GO" id="GO:0005829">
    <property type="term" value="C:cytosol"/>
    <property type="evidence" value="ECO:0007669"/>
    <property type="project" value="TreeGrafter"/>
</dbReference>
<evidence type="ECO:0000256" key="7">
    <source>
        <dbReference type="ARBA" id="ARBA00023223"/>
    </source>
</evidence>
<evidence type="ECO:0000256" key="4">
    <source>
        <dbReference type="ARBA" id="ARBA00022643"/>
    </source>
</evidence>
<evidence type="ECO:0000256" key="6">
    <source>
        <dbReference type="ARBA" id="ARBA00023033"/>
    </source>
</evidence>
<comment type="subunit">
    <text evidence="1">Heterodimer of an alpha and a beta chain.</text>
</comment>
<organism evidence="11 12">
    <name type="scientific">Candidatus Enterovibrio escicola</name>
    <dbReference type="NCBI Taxonomy" id="1927127"/>
    <lineage>
        <taxon>Bacteria</taxon>
        <taxon>Pseudomonadati</taxon>
        <taxon>Pseudomonadota</taxon>
        <taxon>Gammaproteobacteria</taxon>
        <taxon>Vibrionales</taxon>
        <taxon>Vibrionaceae</taxon>
        <taxon>Enterovibrio</taxon>
    </lineage>
</organism>
<evidence type="ECO:0000256" key="8">
    <source>
        <dbReference type="ARBA" id="ARBA00023262"/>
    </source>
</evidence>
<name>A0A2A5T394_9GAMM</name>
<comment type="caution">
    <text evidence="11">The sequence shown here is derived from an EMBL/GenBank/DDBJ whole genome shotgun (WGS) entry which is preliminary data.</text>
</comment>
<keyword evidence="4" id="KW-0288">FMN</keyword>
<dbReference type="PRINTS" id="PR00089">
    <property type="entry name" value="LUCIFERASE"/>
</dbReference>
<dbReference type="GO" id="GO:0047646">
    <property type="term" value="F:alkanal monooxygenase (FMN-linked) activity"/>
    <property type="evidence" value="ECO:0007669"/>
    <property type="project" value="UniProtKB-EC"/>
</dbReference>
<evidence type="ECO:0000313" key="11">
    <source>
        <dbReference type="EMBL" id="PCS22639.1"/>
    </source>
</evidence>
<dbReference type="RefSeq" id="WP_097356602.1">
    <property type="nucleotide sequence ID" value="NZ_CAWNJE010000011.1"/>
</dbReference>
<dbReference type="Proteomes" id="UP000219020">
    <property type="component" value="Unassembled WGS sequence"/>
</dbReference>
<evidence type="ECO:0000256" key="5">
    <source>
        <dbReference type="ARBA" id="ARBA00023002"/>
    </source>
</evidence>
<dbReference type="GO" id="GO:0008218">
    <property type="term" value="P:bioluminescence"/>
    <property type="evidence" value="ECO:0007669"/>
    <property type="project" value="UniProtKB-KW"/>
</dbReference>
<evidence type="ECO:0000313" key="12">
    <source>
        <dbReference type="Proteomes" id="UP000219020"/>
    </source>
</evidence>
<dbReference type="PANTHER" id="PTHR30137:SF8">
    <property type="entry name" value="BLR5498 PROTEIN"/>
    <property type="match status" value="1"/>
</dbReference>
<dbReference type="InterPro" id="IPR018235">
    <property type="entry name" value="Bacterial_luciferase_CS"/>
</dbReference>
<dbReference type="EC" id="1.14.14.3" evidence="2"/>
<evidence type="ECO:0000256" key="1">
    <source>
        <dbReference type="ARBA" id="ARBA00011870"/>
    </source>
</evidence>
<evidence type="ECO:0000259" key="10">
    <source>
        <dbReference type="Pfam" id="PF00296"/>
    </source>
</evidence>
<gene>
    <name evidence="11" type="ORF">BTN49_1865</name>
</gene>
<keyword evidence="5" id="KW-0560">Oxidoreductase</keyword>
<proteinExistence type="predicted"/>
<dbReference type="Pfam" id="PF00296">
    <property type="entry name" value="Bac_luciferase"/>
    <property type="match status" value="1"/>
</dbReference>
<keyword evidence="8" id="KW-0599">Photoprotein</keyword>